<dbReference type="EMBL" id="FONN01000002">
    <property type="protein sequence ID" value="SFE43328.1"/>
    <property type="molecule type" value="Genomic_DNA"/>
</dbReference>
<reference evidence="3" key="1">
    <citation type="submission" date="2016-10" db="EMBL/GenBank/DDBJ databases">
        <authorList>
            <person name="Varghese N."/>
            <person name="Submissions S."/>
        </authorList>
    </citation>
    <scope>NUCLEOTIDE SEQUENCE [LARGE SCALE GENOMIC DNA]</scope>
    <source>
        <strain evidence="3">CGMCC 1.10223</strain>
    </source>
</reference>
<evidence type="ECO:0000313" key="2">
    <source>
        <dbReference type="EMBL" id="SFE43328.1"/>
    </source>
</evidence>
<dbReference type="Proteomes" id="UP000183410">
    <property type="component" value="Unassembled WGS sequence"/>
</dbReference>
<accession>A0A1I2AIF8</accession>
<gene>
    <name evidence="2" type="ORF">SAMN04487969_102495</name>
</gene>
<evidence type="ECO:0000313" key="3">
    <source>
        <dbReference type="Proteomes" id="UP000183410"/>
    </source>
</evidence>
<feature type="domain" description="Cyanophage baseplate Pam3 plug gp18" evidence="1">
    <location>
        <begin position="5"/>
        <end position="112"/>
    </location>
</feature>
<name>A0A1I2AIF8_9BACL</name>
<dbReference type="OrthoDB" id="1908663at2"/>
<dbReference type="Pfam" id="PF22479">
    <property type="entry name" value="Pam3_gp18"/>
    <property type="match status" value="1"/>
</dbReference>
<dbReference type="RefSeq" id="WP_046230211.1">
    <property type="nucleotide sequence ID" value="NZ_FONN01000002.1"/>
</dbReference>
<keyword evidence="3" id="KW-1185">Reference proteome</keyword>
<dbReference type="InterPro" id="IPR054252">
    <property type="entry name" value="Pam3_gp18"/>
</dbReference>
<protein>
    <recommendedName>
        <fullName evidence="1">Cyanophage baseplate Pam3 plug gp18 domain-containing protein</fullName>
    </recommendedName>
</protein>
<evidence type="ECO:0000259" key="1">
    <source>
        <dbReference type="Pfam" id="PF22479"/>
    </source>
</evidence>
<dbReference type="AlphaFoldDB" id="A0A1I2AIF8"/>
<proteinExistence type="predicted"/>
<organism evidence="2 3">
    <name type="scientific">Paenibacillus algorifonticola</name>
    <dbReference type="NCBI Taxonomy" id="684063"/>
    <lineage>
        <taxon>Bacteria</taxon>
        <taxon>Bacillati</taxon>
        <taxon>Bacillota</taxon>
        <taxon>Bacilli</taxon>
        <taxon>Bacillales</taxon>
        <taxon>Paenibacillaceae</taxon>
        <taxon>Paenibacillus</taxon>
    </lineage>
</organism>
<sequence length="114" mass="12989">MATKVIPLIPSTNQTLVCTLPVDDQNITLQFSFTYNHIGKYWWFSVIEMPSKVLLLDSAPLVVGFFPAGNLLRQFSYMEIGSAFIVPANDNFIRDIPNFDNLGTDFYLMWSDTE</sequence>